<dbReference type="PANTHER" id="PTHR44013">
    <property type="entry name" value="ZINC-TYPE ALCOHOL DEHYDROGENASE-LIKE PROTEIN C16A3.02C"/>
    <property type="match status" value="1"/>
</dbReference>
<dbReference type="InterPro" id="IPR013149">
    <property type="entry name" value="ADH-like_C"/>
</dbReference>
<dbReference type="Proteomes" id="UP000224567">
    <property type="component" value="Unassembled WGS sequence"/>
</dbReference>
<dbReference type="PANTHER" id="PTHR44013:SF14">
    <property type="entry name" value="QUINONE-OXIDOREDUCTASE HOMOLOG, CHLOROPLASTIC"/>
    <property type="match status" value="1"/>
</dbReference>
<dbReference type="InterPro" id="IPR036291">
    <property type="entry name" value="NAD(P)-bd_dom_sf"/>
</dbReference>
<evidence type="ECO:0000259" key="1">
    <source>
        <dbReference type="Pfam" id="PF00107"/>
    </source>
</evidence>
<sequence>MFFNPKIFFLLEEKSPGTDVVGEAVDIGSSAVKLKTGDNVVALLNPLMEVDNVLVLVIAASGGVGHYAVQLAKLGNAHVTGTCRARNVEFTKNLGADEVLDYKTSEGAKLKSPLG</sequence>
<dbReference type="STRING" id="33114.A0A2G2VZ54"/>
<dbReference type="Gene3D" id="3.40.50.720">
    <property type="entry name" value="NAD(P)-binding Rossmann-like Domain"/>
    <property type="match status" value="1"/>
</dbReference>
<dbReference type="EMBL" id="MLFT02000009">
    <property type="protein sequence ID" value="PHT38266.1"/>
    <property type="molecule type" value="Genomic_DNA"/>
</dbReference>
<protein>
    <recommendedName>
        <fullName evidence="1">Alcohol dehydrogenase-like C-terminal domain-containing protein</fullName>
    </recommendedName>
</protein>
<accession>A0A2G2VZ54</accession>
<dbReference type="Pfam" id="PF00107">
    <property type="entry name" value="ADH_zinc_N"/>
    <property type="match status" value="1"/>
</dbReference>
<dbReference type="AlphaFoldDB" id="A0A2G2VZ54"/>
<name>A0A2G2VZ54_CAPBA</name>
<proteinExistence type="predicted"/>
<reference evidence="3" key="2">
    <citation type="journal article" date="2017" name="J. Anim. Genet.">
        <title>Multiple reference genome sequences of hot pepper reveal the massive evolution of plant disease resistance genes by retroduplication.</title>
        <authorList>
            <person name="Kim S."/>
            <person name="Park J."/>
            <person name="Yeom S.-I."/>
            <person name="Kim Y.-M."/>
            <person name="Seo E."/>
            <person name="Kim K.-T."/>
            <person name="Kim M.-S."/>
            <person name="Lee J.M."/>
            <person name="Cheong K."/>
            <person name="Shin H.-S."/>
            <person name="Kim S.-B."/>
            <person name="Han K."/>
            <person name="Lee J."/>
            <person name="Park M."/>
            <person name="Lee H.-A."/>
            <person name="Lee H.-Y."/>
            <person name="Lee Y."/>
            <person name="Oh S."/>
            <person name="Lee J.H."/>
            <person name="Choi E."/>
            <person name="Choi E."/>
            <person name="Lee S.E."/>
            <person name="Jeon J."/>
            <person name="Kim H."/>
            <person name="Choi G."/>
            <person name="Song H."/>
            <person name="Lee J."/>
            <person name="Lee S.-C."/>
            <person name="Kwon J.-K."/>
            <person name="Lee H.-Y."/>
            <person name="Koo N."/>
            <person name="Hong Y."/>
            <person name="Kim R.W."/>
            <person name="Kang W.-H."/>
            <person name="Huh J.H."/>
            <person name="Kang B.-C."/>
            <person name="Yang T.-J."/>
            <person name="Lee Y.-H."/>
            <person name="Bennetzen J.L."/>
            <person name="Choi D."/>
        </authorList>
    </citation>
    <scope>NUCLEOTIDE SEQUENCE [LARGE SCALE GENOMIC DNA]</scope>
    <source>
        <strain evidence="3">cv. PBC81</strain>
    </source>
</reference>
<gene>
    <name evidence="2" type="ORF">CQW23_21839</name>
</gene>
<keyword evidence="3" id="KW-1185">Reference proteome</keyword>
<reference evidence="2 3" key="1">
    <citation type="journal article" date="2017" name="Genome Biol.">
        <title>New reference genome sequences of hot pepper reveal the massive evolution of plant disease-resistance genes by retroduplication.</title>
        <authorList>
            <person name="Kim S."/>
            <person name="Park J."/>
            <person name="Yeom S.I."/>
            <person name="Kim Y.M."/>
            <person name="Seo E."/>
            <person name="Kim K.T."/>
            <person name="Kim M.S."/>
            <person name="Lee J.M."/>
            <person name="Cheong K."/>
            <person name="Shin H.S."/>
            <person name="Kim S.B."/>
            <person name="Han K."/>
            <person name="Lee J."/>
            <person name="Park M."/>
            <person name="Lee H.A."/>
            <person name="Lee H.Y."/>
            <person name="Lee Y."/>
            <person name="Oh S."/>
            <person name="Lee J.H."/>
            <person name="Choi E."/>
            <person name="Choi E."/>
            <person name="Lee S.E."/>
            <person name="Jeon J."/>
            <person name="Kim H."/>
            <person name="Choi G."/>
            <person name="Song H."/>
            <person name="Lee J."/>
            <person name="Lee S.C."/>
            <person name="Kwon J.K."/>
            <person name="Lee H.Y."/>
            <person name="Koo N."/>
            <person name="Hong Y."/>
            <person name="Kim R.W."/>
            <person name="Kang W.H."/>
            <person name="Huh J.H."/>
            <person name="Kang B.C."/>
            <person name="Yang T.J."/>
            <person name="Lee Y.H."/>
            <person name="Bennetzen J.L."/>
            <person name="Choi D."/>
        </authorList>
    </citation>
    <scope>NUCLEOTIDE SEQUENCE [LARGE SCALE GENOMIC DNA]</scope>
    <source>
        <strain evidence="3">cv. PBC81</strain>
    </source>
</reference>
<organism evidence="2 3">
    <name type="scientific">Capsicum baccatum</name>
    <name type="common">Peruvian pepper</name>
    <dbReference type="NCBI Taxonomy" id="33114"/>
    <lineage>
        <taxon>Eukaryota</taxon>
        <taxon>Viridiplantae</taxon>
        <taxon>Streptophyta</taxon>
        <taxon>Embryophyta</taxon>
        <taxon>Tracheophyta</taxon>
        <taxon>Spermatophyta</taxon>
        <taxon>Magnoliopsida</taxon>
        <taxon>eudicotyledons</taxon>
        <taxon>Gunneridae</taxon>
        <taxon>Pentapetalae</taxon>
        <taxon>asterids</taxon>
        <taxon>lamiids</taxon>
        <taxon>Solanales</taxon>
        <taxon>Solanaceae</taxon>
        <taxon>Solanoideae</taxon>
        <taxon>Capsiceae</taxon>
        <taxon>Capsicum</taxon>
    </lineage>
</organism>
<evidence type="ECO:0000313" key="2">
    <source>
        <dbReference type="EMBL" id="PHT38266.1"/>
    </source>
</evidence>
<evidence type="ECO:0000313" key="3">
    <source>
        <dbReference type="Proteomes" id="UP000224567"/>
    </source>
</evidence>
<dbReference type="InterPro" id="IPR052733">
    <property type="entry name" value="Chloroplast_QOR"/>
</dbReference>
<dbReference type="OrthoDB" id="48317at2759"/>
<dbReference type="SUPFAM" id="SSF51735">
    <property type="entry name" value="NAD(P)-binding Rossmann-fold domains"/>
    <property type="match status" value="1"/>
</dbReference>
<comment type="caution">
    <text evidence="2">The sequence shown here is derived from an EMBL/GenBank/DDBJ whole genome shotgun (WGS) entry which is preliminary data.</text>
</comment>
<feature type="domain" description="Alcohol dehydrogenase-like C-terminal" evidence="1">
    <location>
        <begin position="63"/>
        <end position="105"/>
    </location>
</feature>